<feature type="region of interest" description="Disordered" evidence="1">
    <location>
        <begin position="144"/>
        <end position="173"/>
    </location>
</feature>
<dbReference type="Proteomes" id="UP001321760">
    <property type="component" value="Unassembled WGS sequence"/>
</dbReference>
<name>A0AAV9GPH5_9PEZI</name>
<dbReference type="AlphaFoldDB" id="A0AAV9GPH5"/>
<evidence type="ECO:0000313" key="3">
    <source>
        <dbReference type="Proteomes" id="UP001321760"/>
    </source>
</evidence>
<keyword evidence="3" id="KW-1185">Reference proteome</keyword>
<feature type="compositionally biased region" description="Basic and acidic residues" evidence="1">
    <location>
        <begin position="149"/>
        <end position="173"/>
    </location>
</feature>
<sequence length="252" mass="27398">MVWRISNTAPLGAKVSARDAAPLLAWYDDIAAPQLRSSPCLPPRAQLVTAVLLWAVCLLHPRSTKLARPTVSKRATIGWGRRGNKQLDTSSRHGASRGWPIRRSGSLPDCFGEGRPTRFCVLVPCRRGSTRPVGFAIETCHQAPWPSGGEHEGQRRAGRKGDKQDYHGVRQSRLDRNMPLSLASVWPPTRVRSATPKAAALGARQGPTIWNVALSGNKPGPQCSAFASCAQALWRIHAFSLRAGSSVSDQFN</sequence>
<reference evidence="2" key="2">
    <citation type="submission" date="2023-05" db="EMBL/GenBank/DDBJ databases">
        <authorList>
            <consortium name="Lawrence Berkeley National Laboratory"/>
            <person name="Steindorff A."/>
            <person name="Hensen N."/>
            <person name="Bonometti L."/>
            <person name="Westerberg I."/>
            <person name="Brannstrom I.O."/>
            <person name="Guillou S."/>
            <person name="Cros-Aarteil S."/>
            <person name="Calhoun S."/>
            <person name="Haridas S."/>
            <person name="Kuo A."/>
            <person name="Mondo S."/>
            <person name="Pangilinan J."/>
            <person name="Riley R."/>
            <person name="Labutti K."/>
            <person name="Andreopoulos B."/>
            <person name="Lipzen A."/>
            <person name="Chen C."/>
            <person name="Yanf M."/>
            <person name="Daum C."/>
            <person name="Ng V."/>
            <person name="Clum A."/>
            <person name="Ohm R."/>
            <person name="Martin F."/>
            <person name="Silar P."/>
            <person name="Natvig D."/>
            <person name="Lalanne C."/>
            <person name="Gautier V."/>
            <person name="Ament-Velasquez S.L."/>
            <person name="Kruys A."/>
            <person name="Hutchinson M.I."/>
            <person name="Powell A.J."/>
            <person name="Barry K."/>
            <person name="Miller A.N."/>
            <person name="Grigoriev I.V."/>
            <person name="Debuchy R."/>
            <person name="Gladieux P."/>
            <person name="Thoren M.H."/>
            <person name="Johannesson H."/>
        </authorList>
    </citation>
    <scope>NUCLEOTIDE SEQUENCE</scope>
    <source>
        <strain evidence="2">PSN243</strain>
    </source>
</reference>
<dbReference type="EMBL" id="MU865935">
    <property type="protein sequence ID" value="KAK4449924.1"/>
    <property type="molecule type" value="Genomic_DNA"/>
</dbReference>
<accession>A0AAV9GPH5</accession>
<reference evidence="2" key="1">
    <citation type="journal article" date="2023" name="Mol. Phylogenet. Evol.">
        <title>Genome-scale phylogeny and comparative genomics of the fungal order Sordariales.</title>
        <authorList>
            <person name="Hensen N."/>
            <person name="Bonometti L."/>
            <person name="Westerberg I."/>
            <person name="Brannstrom I.O."/>
            <person name="Guillou S."/>
            <person name="Cros-Aarteil S."/>
            <person name="Calhoun S."/>
            <person name="Haridas S."/>
            <person name="Kuo A."/>
            <person name="Mondo S."/>
            <person name="Pangilinan J."/>
            <person name="Riley R."/>
            <person name="LaButti K."/>
            <person name="Andreopoulos B."/>
            <person name="Lipzen A."/>
            <person name="Chen C."/>
            <person name="Yan M."/>
            <person name="Daum C."/>
            <person name="Ng V."/>
            <person name="Clum A."/>
            <person name="Steindorff A."/>
            <person name="Ohm R.A."/>
            <person name="Martin F."/>
            <person name="Silar P."/>
            <person name="Natvig D.O."/>
            <person name="Lalanne C."/>
            <person name="Gautier V."/>
            <person name="Ament-Velasquez S.L."/>
            <person name="Kruys A."/>
            <person name="Hutchinson M.I."/>
            <person name="Powell A.J."/>
            <person name="Barry K."/>
            <person name="Miller A.N."/>
            <person name="Grigoriev I.V."/>
            <person name="Debuchy R."/>
            <person name="Gladieux P."/>
            <person name="Hiltunen Thoren M."/>
            <person name="Johannesson H."/>
        </authorList>
    </citation>
    <scope>NUCLEOTIDE SEQUENCE</scope>
    <source>
        <strain evidence="2">PSN243</strain>
    </source>
</reference>
<gene>
    <name evidence="2" type="ORF">QBC34DRAFT_404248</name>
</gene>
<protein>
    <submittedName>
        <fullName evidence="2">Uncharacterized protein</fullName>
    </submittedName>
</protein>
<evidence type="ECO:0000313" key="2">
    <source>
        <dbReference type="EMBL" id="KAK4449924.1"/>
    </source>
</evidence>
<proteinExistence type="predicted"/>
<evidence type="ECO:0000256" key="1">
    <source>
        <dbReference type="SAM" id="MobiDB-lite"/>
    </source>
</evidence>
<organism evidence="2 3">
    <name type="scientific">Podospora aff. communis PSN243</name>
    <dbReference type="NCBI Taxonomy" id="3040156"/>
    <lineage>
        <taxon>Eukaryota</taxon>
        <taxon>Fungi</taxon>
        <taxon>Dikarya</taxon>
        <taxon>Ascomycota</taxon>
        <taxon>Pezizomycotina</taxon>
        <taxon>Sordariomycetes</taxon>
        <taxon>Sordariomycetidae</taxon>
        <taxon>Sordariales</taxon>
        <taxon>Podosporaceae</taxon>
        <taxon>Podospora</taxon>
    </lineage>
</organism>
<comment type="caution">
    <text evidence="2">The sequence shown here is derived from an EMBL/GenBank/DDBJ whole genome shotgun (WGS) entry which is preliminary data.</text>
</comment>